<dbReference type="Proteomes" id="UP000027037">
    <property type="component" value="Unassembled WGS sequence"/>
</dbReference>
<dbReference type="RefSeq" id="WP_034794085.1">
    <property type="nucleotide sequence ID" value="NZ_AWFF01000030.1"/>
</dbReference>
<dbReference type="PANTHER" id="PTHR48081">
    <property type="entry name" value="AB HYDROLASE SUPERFAMILY PROTEIN C4A8.06C"/>
    <property type="match status" value="1"/>
</dbReference>
<dbReference type="InterPro" id="IPR029058">
    <property type="entry name" value="AB_hydrolase_fold"/>
</dbReference>
<accession>A0A062UH31</accession>
<evidence type="ECO:0000256" key="1">
    <source>
        <dbReference type="ARBA" id="ARBA00022801"/>
    </source>
</evidence>
<dbReference type="Gene3D" id="3.40.50.1820">
    <property type="entry name" value="alpha/beta hydrolase"/>
    <property type="match status" value="1"/>
</dbReference>
<dbReference type="InterPro" id="IPR006311">
    <property type="entry name" value="TAT_signal"/>
</dbReference>
<name>A0A062UH31_9PROT</name>
<dbReference type="PROSITE" id="PS51257">
    <property type="entry name" value="PROKAR_LIPOPROTEIN"/>
    <property type="match status" value="1"/>
</dbReference>
<reference evidence="4 5" key="1">
    <citation type="journal article" date="2014" name="Antonie Van Leeuwenhoek">
        <title>Hyphomonas beringensis sp. nov. and Hyphomonas chukchiensis sp. nov., isolated from surface seawater of the Bering Sea and Chukchi Sea.</title>
        <authorList>
            <person name="Li C."/>
            <person name="Lai Q."/>
            <person name="Li G."/>
            <person name="Dong C."/>
            <person name="Wang J."/>
            <person name="Liao Y."/>
            <person name="Shao Z."/>
        </authorList>
    </citation>
    <scope>NUCLEOTIDE SEQUENCE [LARGE SCALE GENOMIC DNA]</scope>
    <source>
        <strain evidence="4 5">25B14_1</strain>
    </source>
</reference>
<keyword evidence="5" id="KW-1185">Reference proteome</keyword>
<proteinExistence type="predicted"/>
<dbReference type="GO" id="GO:0016787">
    <property type="term" value="F:hydrolase activity"/>
    <property type="evidence" value="ECO:0007669"/>
    <property type="project" value="UniProtKB-KW"/>
</dbReference>
<feature type="domain" description="Alpha/beta hydrolase fold-3" evidence="3">
    <location>
        <begin position="122"/>
        <end position="330"/>
    </location>
</feature>
<dbReference type="InterPro" id="IPR050300">
    <property type="entry name" value="GDXG_lipolytic_enzyme"/>
</dbReference>
<evidence type="ECO:0000256" key="2">
    <source>
        <dbReference type="SAM" id="SignalP"/>
    </source>
</evidence>
<organism evidence="4 5">
    <name type="scientific">Hyphomonas beringensis</name>
    <dbReference type="NCBI Taxonomy" id="1280946"/>
    <lineage>
        <taxon>Bacteria</taxon>
        <taxon>Pseudomonadati</taxon>
        <taxon>Pseudomonadota</taxon>
        <taxon>Alphaproteobacteria</taxon>
        <taxon>Hyphomonadales</taxon>
        <taxon>Hyphomonadaceae</taxon>
        <taxon>Hyphomonas</taxon>
    </lineage>
</organism>
<gene>
    <name evidence="4" type="ORF">HY29_12000</name>
</gene>
<feature type="chain" id="PRO_5001615138" description="Alpha/beta hydrolase fold-3 domain-containing protein" evidence="2">
    <location>
        <begin position="31"/>
        <end position="360"/>
    </location>
</feature>
<evidence type="ECO:0000313" key="4">
    <source>
        <dbReference type="EMBL" id="KCZ55440.1"/>
    </source>
</evidence>
<dbReference type="SUPFAM" id="SSF53474">
    <property type="entry name" value="alpha/beta-Hydrolases"/>
    <property type="match status" value="1"/>
</dbReference>
<dbReference type="STRING" id="1280946.HY29_12000"/>
<evidence type="ECO:0000259" key="3">
    <source>
        <dbReference type="Pfam" id="PF07859"/>
    </source>
</evidence>
<evidence type="ECO:0000313" key="5">
    <source>
        <dbReference type="Proteomes" id="UP000027037"/>
    </source>
</evidence>
<dbReference type="AlphaFoldDB" id="A0A062UH31"/>
<dbReference type="PROSITE" id="PS51318">
    <property type="entry name" value="TAT"/>
    <property type="match status" value="1"/>
</dbReference>
<sequence>MKISRRQFGLAGLGAAGAVALGACASRATAKPGIPSGAVAADPLTHVAPEYREAARFFIEGGPPGVDSMETLKAARGGGAAFAAPRLPDIPVSKEIIPGSIDQPDVTLYVINAKPGEKRPAILHTHGGGFILGAAEWEVGKLQGIAKELNCVIVTVEYRLAPETRFTGSVEDNYAGLLWLYNNAASLGVDQDRIALMGESAGGGHAALLAIAARDRRQVPLVLQILIYPMLDDRTGSTRQMPPYIGAIGWTADSNRFGWECFLGQTPGGPDVPAAGVPSRQTDLSGLAPAFIGVGGVDLFVSESLEYARRLTEAGVMTQFHLVPGAFHGFDFVQDAMPTKLFNKAKMNALRRAFGQPLDL</sequence>
<feature type="signal peptide" evidence="2">
    <location>
        <begin position="1"/>
        <end position="30"/>
    </location>
</feature>
<dbReference type="OrthoDB" id="9806180at2"/>
<dbReference type="Pfam" id="PF07859">
    <property type="entry name" value="Abhydrolase_3"/>
    <property type="match status" value="1"/>
</dbReference>
<comment type="caution">
    <text evidence="4">The sequence shown here is derived from an EMBL/GenBank/DDBJ whole genome shotgun (WGS) entry which is preliminary data.</text>
</comment>
<keyword evidence="1" id="KW-0378">Hydrolase</keyword>
<dbReference type="eggNOG" id="COG0657">
    <property type="taxonomic scope" value="Bacteria"/>
</dbReference>
<dbReference type="PANTHER" id="PTHR48081:SF8">
    <property type="entry name" value="ALPHA_BETA HYDROLASE FOLD-3 DOMAIN-CONTAINING PROTEIN-RELATED"/>
    <property type="match status" value="1"/>
</dbReference>
<keyword evidence="2" id="KW-0732">Signal</keyword>
<dbReference type="InterPro" id="IPR013094">
    <property type="entry name" value="AB_hydrolase_3"/>
</dbReference>
<protein>
    <recommendedName>
        <fullName evidence="3">Alpha/beta hydrolase fold-3 domain-containing protein</fullName>
    </recommendedName>
</protein>
<dbReference type="PATRIC" id="fig|1280946.3.peg.1191"/>
<dbReference type="EMBL" id="AWFF01000030">
    <property type="protein sequence ID" value="KCZ55440.1"/>
    <property type="molecule type" value="Genomic_DNA"/>
</dbReference>